<proteinExistence type="predicted"/>
<protein>
    <recommendedName>
        <fullName evidence="1">F-box domain-containing protein</fullName>
    </recommendedName>
</protein>
<dbReference type="Pfam" id="PF00646">
    <property type="entry name" value="F-box"/>
    <property type="match status" value="1"/>
</dbReference>
<dbReference type="Proteomes" id="UP000479710">
    <property type="component" value="Unassembled WGS sequence"/>
</dbReference>
<reference evidence="2 3" key="1">
    <citation type="submission" date="2019-11" db="EMBL/GenBank/DDBJ databases">
        <title>Whole genome sequence of Oryza granulata.</title>
        <authorList>
            <person name="Li W."/>
        </authorList>
    </citation>
    <scope>NUCLEOTIDE SEQUENCE [LARGE SCALE GENOMIC DNA]</scope>
    <source>
        <strain evidence="3">cv. Menghai</strain>
        <tissue evidence="2">Leaf</tissue>
    </source>
</reference>
<accession>A0A6G1FF64</accession>
<evidence type="ECO:0000313" key="2">
    <source>
        <dbReference type="EMBL" id="KAF0935529.1"/>
    </source>
</evidence>
<evidence type="ECO:0000259" key="1">
    <source>
        <dbReference type="PROSITE" id="PS50181"/>
    </source>
</evidence>
<feature type="domain" description="F-box" evidence="1">
    <location>
        <begin position="42"/>
        <end position="92"/>
    </location>
</feature>
<name>A0A6G1FF64_9ORYZ</name>
<dbReference type="OrthoDB" id="1933116at2759"/>
<dbReference type="PROSITE" id="PS50181">
    <property type="entry name" value="FBOX"/>
    <property type="match status" value="1"/>
</dbReference>
<evidence type="ECO:0000313" key="3">
    <source>
        <dbReference type="Proteomes" id="UP000479710"/>
    </source>
</evidence>
<dbReference type="EMBL" id="SPHZ02000001">
    <property type="protein sequence ID" value="KAF0935529.1"/>
    <property type="molecule type" value="Genomic_DNA"/>
</dbReference>
<dbReference type="PANTHER" id="PTHR34223">
    <property type="entry name" value="OS11G0201299 PROTEIN"/>
    <property type="match status" value="1"/>
</dbReference>
<comment type="caution">
    <text evidence="2">The sequence shown here is derived from an EMBL/GenBank/DDBJ whole genome shotgun (WGS) entry which is preliminary data.</text>
</comment>
<dbReference type="Gene3D" id="3.80.10.10">
    <property type="entry name" value="Ribonuclease Inhibitor"/>
    <property type="match status" value="1"/>
</dbReference>
<organism evidence="2 3">
    <name type="scientific">Oryza meyeriana var. granulata</name>
    <dbReference type="NCBI Taxonomy" id="110450"/>
    <lineage>
        <taxon>Eukaryota</taxon>
        <taxon>Viridiplantae</taxon>
        <taxon>Streptophyta</taxon>
        <taxon>Embryophyta</taxon>
        <taxon>Tracheophyta</taxon>
        <taxon>Spermatophyta</taxon>
        <taxon>Magnoliopsida</taxon>
        <taxon>Liliopsida</taxon>
        <taxon>Poales</taxon>
        <taxon>Poaceae</taxon>
        <taxon>BOP clade</taxon>
        <taxon>Oryzoideae</taxon>
        <taxon>Oryzeae</taxon>
        <taxon>Oryzinae</taxon>
        <taxon>Oryza</taxon>
        <taxon>Oryza meyeriana</taxon>
    </lineage>
</organism>
<dbReference type="CDD" id="cd22160">
    <property type="entry name" value="F-box_AtFBL13-like"/>
    <property type="match status" value="1"/>
</dbReference>
<dbReference type="InterPro" id="IPR053197">
    <property type="entry name" value="F-box_SCFL_complex_component"/>
</dbReference>
<gene>
    <name evidence="2" type="ORF">E2562_034318</name>
</gene>
<dbReference type="InterPro" id="IPR036047">
    <property type="entry name" value="F-box-like_dom_sf"/>
</dbReference>
<dbReference type="FunFam" id="1.20.1280.50:FF:000063">
    <property type="entry name" value="F-box domain containing protein, expressed"/>
    <property type="match status" value="1"/>
</dbReference>
<dbReference type="InterPro" id="IPR001810">
    <property type="entry name" value="F-box_dom"/>
</dbReference>
<dbReference type="InterPro" id="IPR032675">
    <property type="entry name" value="LRR_dom_sf"/>
</dbReference>
<dbReference type="PANTHER" id="PTHR34223:SF26">
    <property type="entry name" value="OS02G0188900 PROTEIN"/>
    <property type="match status" value="1"/>
</dbReference>
<dbReference type="InterPro" id="IPR053781">
    <property type="entry name" value="F-box_AtFBL13-like"/>
</dbReference>
<sequence>MSTAITHATCSTTRLSVSPAAMEGALPGERGRVTVPTHAAGRDWLNDLPDEVLQRIMFFLNARPAVRTYVLSRRWRDLWRSVPGVNANFDELSTSLYADSIPDDELDHSVFTSRYLTRIAFNNVSMEQGFFKQLEMGCPALQVLFLHDCIIGEDEISSKSLKGSHHL</sequence>
<keyword evidence="3" id="KW-1185">Reference proteome</keyword>
<dbReference type="AlphaFoldDB" id="A0A6G1FF64"/>
<dbReference type="SUPFAM" id="SSF81383">
    <property type="entry name" value="F-box domain"/>
    <property type="match status" value="1"/>
</dbReference>